<evidence type="ECO:0000256" key="4">
    <source>
        <dbReference type="ARBA" id="ARBA00022692"/>
    </source>
</evidence>
<accession>A0A367EJE6</accession>
<dbReference type="Pfam" id="PF02534">
    <property type="entry name" value="T4SS-DNA_transf"/>
    <property type="match status" value="1"/>
</dbReference>
<dbReference type="AlphaFoldDB" id="A0A367EJE6"/>
<keyword evidence="9" id="KW-1185">Reference proteome</keyword>
<dbReference type="CDD" id="cd01127">
    <property type="entry name" value="TrwB_TraG_TraD_VirD4"/>
    <property type="match status" value="1"/>
</dbReference>
<keyword evidence="6 7" id="KW-0472">Membrane</keyword>
<dbReference type="GO" id="GO:0005886">
    <property type="term" value="C:plasma membrane"/>
    <property type="evidence" value="ECO:0007669"/>
    <property type="project" value="UniProtKB-SubCell"/>
</dbReference>
<evidence type="ECO:0000256" key="7">
    <source>
        <dbReference type="SAM" id="Phobius"/>
    </source>
</evidence>
<dbReference type="OrthoDB" id="226701at2"/>
<keyword evidence="5 7" id="KW-1133">Transmembrane helix</keyword>
<evidence type="ECO:0000313" key="8">
    <source>
        <dbReference type="EMBL" id="RCG18238.1"/>
    </source>
</evidence>
<dbReference type="InterPro" id="IPR003688">
    <property type="entry name" value="TraG/VirD4"/>
</dbReference>
<dbReference type="Proteomes" id="UP000253094">
    <property type="component" value="Unassembled WGS sequence"/>
</dbReference>
<proteinExistence type="inferred from homology"/>
<dbReference type="SUPFAM" id="SSF52540">
    <property type="entry name" value="P-loop containing nucleoside triphosphate hydrolases"/>
    <property type="match status" value="1"/>
</dbReference>
<evidence type="ECO:0000256" key="6">
    <source>
        <dbReference type="ARBA" id="ARBA00023136"/>
    </source>
</evidence>
<dbReference type="RefSeq" id="WP_114033976.1">
    <property type="nucleotide sequence ID" value="NZ_QOIL01000038.1"/>
</dbReference>
<keyword evidence="3" id="KW-1003">Cell membrane</keyword>
<evidence type="ECO:0000256" key="5">
    <source>
        <dbReference type="ARBA" id="ARBA00022989"/>
    </source>
</evidence>
<comment type="subcellular location">
    <subcellularLocation>
        <location evidence="1">Cell membrane</location>
        <topology evidence="1">Multi-pass membrane protein</topology>
    </subcellularLocation>
</comment>
<reference evidence="8 9" key="1">
    <citation type="submission" date="2018-06" db="EMBL/GenBank/DDBJ databases">
        <title>Sphaerisporangium craniellae sp. nov., isolated from a marine sponge in the South China Sea.</title>
        <authorList>
            <person name="Li L."/>
        </authorList>
    </citation>
    <scope>NUCLEOTIDE SEQUENCE [LARGE SCALE GENOMIC DNA]</scope>
    <source>
        <strain evidence="8 9">CCTCC AA 208026</strain>
    </source>
</reference>
<feature type="transmembrane region" description="Helical" evidence="7">
    <location>
        <begin position="12"/>
        <end position="32"/>
    </location>
</feature>
<dbReference type="Gene3D" id="3.40.50.300">
    <property type="entry name" value="P-loop containing nucleotide triphosphate hydrolases"/>
    <property type="match status" value="1"/>
</dbReference>
<dbReference type="PANTHER" id="PTHR37937">
    <property type="entry name" value="CONJUGATIVE TRANSFER: DNA TRANSPORT"/>
    <property type="match status" value="1"/>
</dbReference>
<dbReference type="EMBL" id="QOIL01000038">
    <property type="protein sequence ID" value="RCG18238.1"/>
    <property type="molecule type" value="Genomic_DNA"/>
</dbReference>
<keyword evidence="4 7" id="KW-0812">Transmembrane</keyword>
<evidence type="ECO:0000256" key="3">
    <source>
        <dbReference type="ARBA" id="ARBA00022475"/>
    </source>
</evidence>
<dbReference type="PANTHER" id="PTHR37937:SF1">
    <property type="entry name" value="CONJUGATIVE TRANSFER: DNA TRANSPORT"/>
    <property type="match status" value="1"/>
</dbReference>
<comment type="caution">
    <text evidence="8">The sequence shown here is derived from an EMBL/GenBank/DDBJ whole genome shotgun (WGS) entry which is preliminary data.</text>
</comment>
<comment type="similarity">
    <text evidence="2">Belongs to the VirD4/TraG family.</text>
</comment>
<sequence>MSRAASQEHGGLLAGAEPFIMVAGLVLMTLTVTKSAWLAQALAAVLTGRGWPTGTFSAAETFVVRLVITADTDTAWQQATGRPAPPTGVFWLLWIALLVATGAVAVVVLRRLRTWHSQRPAAGASWAQRAEEQRIAVPEDPARRPGRIVAGRSQRTKSLLAGDDCISATVFGPNGSGKTLGLVVPAALEWDGPCVVSTAKGRDLQWLIEGRARYGPVWVIAPEGVEGITRAHWSPVAYATDDESADRMARWLCESSGLSDDPRARPWVLKARAMVGPVLMAAHLSGGGAERFYRWCLDGQDVRHEVRAILTEHDYMQMADNYDSVWRLHPDGIGSVLFTAAAVVDAYANPRVRASATTSDFTAADLIDQRGTVCIVAPPSQADTLAPMFTALIASIIYEAEKRYEKGGPLNPRLLLDLDEAGNVFRYPQLPTLLTTARGMGIQLLTVWHDLAQLQTRYGQEAARTILSQSKMRLLLPGVGDMSTLEYFSKMLGHATVSRAGSSTDSEGRHTSSTNVQKDELAPIHALQQLTEWHALLQYANLRPMRITMRRVFDDPALLALTRPAKTP</sequence>
<name>A0A367EJE6_9ACTN</name>
<evidence type="ECO:0000313" key="9">
    <source>
        <dbReference type="Proteomes" id="UP000253094"/>
    </source>
</evidence>
<protein>
    <submittedName>
        <fullName evidence="8">Type IV secretory system conjugative DNA transfer family protein</fullName>
    </submittedName>
</protein>
<evidence type="ECO:0000256" key="2">
    <source>
        <dbReference type="ARBA" id="ARBA00008806"/>
    </source>
</evidence>
<organism evidence="8 9">
    <name type="scientific">Sphaerisporangium album</name>
    <dbReference type="NCBI Taxonomy" id="509200"/>
    <lineage>
        <taxon>Bacteria</taxon>
        <taxon>Bacillati</taxon>
        <taxon>Actinomycetota</taxon>
        <taxon>Actinomycetes</taxon>
        <taxon>Streptosporangiales</taxon>
        <taxon>Streptosporangiaceae</taxon>
        <taxon>Sphaerisporangium</taxon>
    </lineage>
</organism>
<dbReference type="InterPro" id="IPR051539">
    <property type="entry name" value="T4SS-coupling_protein"/>
</dbReference>
<evidence type="ECO:0000256" key="1">
    <source>
        <dbReference type="ARBA" id="ARBA00004651"/>
    </source>
</evidence>
<dbReference type="InterPro" id="IPR027417">
    <property type="entry name" value="P-loop_NTPase"/>
</dbReference>
<gene>
    <name evidence="8" type="ORF">DQ384_39285</name>
</gene>
<feature type="transmembrane region" description="Helical" evidence="7">
    <location>
        <begin position="89"/>
        <end position="109"/>
    </location>
</feature>